<feature type="compositionally biased region" description="Low complexity" evidence="1">
    <location>
        <begin position="31"/>
        <end position="46"/>
    </location>
</feature>
<feature type="compositionally biased region" description="Polar residues" evidence="1">
    <location>
        <begin position="47"/>
        <end position="68"/>
    </location>
</feature>
<feature type="non-terminal residue" evidence="2">
    <location>
        <position position="68"/>
    </location>
</feature>
<accession>A0A822B2C7</accession>
<dbReference type="EMBL" id="CAJOBP010114016">
    <property type="protein sequence ID" value="CAF5009491.1"/>
    <property type="molecule type" value="Genomic_DNA"/>
</dbReference>
<evidence type="ECO:0000256" key="1">
    <source>
        <dbReference type="SAM" id="MobiDB-lite"/>
    </source>
</evidence>
<evidence type="ECO:0000313" key="4">
    <source>
        <dbReference type="Proteomes" id="UP000663873"/>
    </source>
</evidence>
<name>A0A822B2C7_9BILA</name>
<evidence type="ECO:0000313" key="3">
    <source>
        <dbReference type="EMBL" id="CAF5151026.1"/>
    </source>
</evidence>
<reference evidence="2" key="1">
    <citation type="submission" date="2021-02" db="EMBL/GenBank/DDBJ databases">
        <authorList>
            <person name="Nowell W R."/>
        </authorList>
    </citation>
    <scope>NUCLEOTIDE SEQUENCE</scope>
</reference>
<comment type="caution">
    <text evidence="2">The sequence shown here is derived from an EMBL/GenBank/DDBJ whole genome shotgun (WGS) entry which is preliminary data.</text>
</comment>
<proteinExistence type="predicted"/>
<feature type="region of interest" description="Disordered" evidence="1">
    <location>
        <begin position="1"/>
        <end position="68"/>
    </location>
</feature>
<feature type="non-terminal residue" evidence="2">
    <location>
        <position position="1"/>
    </location>
</feature>
<sequence length="68" mass="7880">RQSQSPTHNINQNRRNLEVKKKVWSVDTPDQQQQPQPQPQSQPQQQLLYHSNGNGSYPSIQQQMNGID</sequence>
<keyword evidence="4" id="KW-1185">Reference proteome</keyword>
<evidence type="ECO:0000313" key="2">
    <source>
        <dbReference type="EMBL" id="CAF5009491.1"/>
    </source>
</evidence>
<dbReference type="Proteomes" id="UP000663873">
    <property type="component" value="Unassembled WGS sequence"/>
</dbReference>
<dbReference type="EMBL" id="CAJOBR010099394">
    <property type="protein sequence ID" value="CAF5151026.1"/>
    <property type="molecule type" value="Genomic_DNA"/>
</dbReference>
<gene>
    <name evidence="3" type="ORF">QYT958_LOCUS48537</name>
    <name evidence="2" type="ORF">UJA718_LOCUS50548</name>
</gene>
<organism evidence="2 4">
    <name type="scientific">Rotaria socialis</name>
    <dbReference type="NCBI Taxonomy" id="392032"/>
    <lineage>
        <taxon>Eukaryota</taxon>
        <taxon>Metazoa</taxon>
        <taxon>Spiralia</taxon>
        <taxon>Gnathifera</taxon>
        <taxon>Rotifera</taxon>
        <taxon>Eurotatoria</taxon>
        <taxon>Bdelloidea</taxon>
        <taxon>Philodinida</taxon>
        <taxon>Philodinidae</taxon>
        <taxon>Rotaria</taxon>
    </lineage>
</organism>
<feature type="compositionally biased region" description="Polar residues" evidence="1">
    <location>
        <begin position="1"/>
        <end position="14"/>
    </location>
</feature>
<protein>
    <submittedName>
        <fullName evidence="2">Uncharacterized protein</fullName>
    </submittedName>
</protein>
<dbReference type="AlphaFoldDB" id="A0A822B2C7"/>
<dbReference type="Proteomes" id="UP000663848">
    <property type="component" value="Unassembled WGS sequence"/>
</dbReference>